<evidence type="ECO:0000313" key="2">
    <source>
        <dbReference type="EMBL" id="CAI4011959.1"/>
    </source>
</evidence>
<feature type="compositionally biased region" description="Basic and acidic residues" evidence="1">
    <location>
        <begin position="228"/>
        <end position="240"/>
    </location>
</feature>
<name>A0A9P1DN57_9DINO</name>
<feature type="region of interest" description="Disordered" evidence="1">
    <location>
        <begin position="19"/>
        <end position="62"/>
    </location>
</feature>
<dbReference type="AlphaFoldDB" id="A0A9P1DN57"/>
<dbReference type="EMBL" id="CAMXCT020005301">
    <property type="protein sequence ID" value="CAL1165334.1"/>
    <property type="molecule type" value="Genomic_DNA"/>
</dbReference>
<evidence type="ECO:0000256" key="1">
    <source>
        <dbReference type="SAM" id="MobiDB-lite"/>
    </source>
</evidence>
<keyword evidence="4" id="KW-1185">Reference proteome</keyword>
<feature type="non-terminal residue" evidence="2">
    <location>
        <position position="240"/>
    </location>
</feature>
<comment type="caution">
    <text evidence="2">The sequence shown here is derived from an EMBL/GenBank/DDBJ whole genome shotgun (WGS) entry which is preliminary data.</text>
</comment>
<dbReference type="EMBL" id="CAMXCT030005301">
    <property type="protein sequence ID" value="CAL4799271.1"/>
    <property type="molecule type" value="Genomic_DNA"/>
</dbReference>
<protein>
    <submittedName>
        <fullName evidence="2">Uncharacterized protein</fullName>
    </submittedName>
</protein>
<sequence length="240" mass="26750">MKASSMTNEKALGCPLLMFHSHHGERNGPDEGESDVKRRRLNAKTTNPAGYPETAVPKDPDACPAGQVVPPASSQTDLQQEILMKALKIAPRVGKMVLERGELFEELQMLFPEYRIRVIELCKGTDRFRKPPVRLVSQEAPWRLSLGLHRHQLETVDLGPWMQWQGLSNRELCSKSPPLRLLISVFAQKTIPNSSEEKAPPSQSFEGMNPDDTQVENKRLGRASGAIGRDKTLGVDLHKG</sequence>
<accession>A0A9P1DN57</accession>
<dbReference type="Proteomes" id="UP001152797">
    <property type="component" value="Unassembled WGS sequence"/>
</dbReference>
<reference evidence="3 4" key="2">
    <citation type="submission" date="2024-05" db="EMBL/GenBank/DDBJ databases">
        <authorList>
            <person name="Chen Y."/>
            <person name="Shah S."/>
            <person name="Dougan E. K."/>
            <person name="Thang M."/>
            <person name="Chan C."/>
        </authorList>
    </citation>
    <scope>NUCLEOTIDE SEQUENCE [LARGE SCALE GENOMIC DNA]</scope>
</reference>
<evidence type="ECO:0000313" key="3">
    <source>
        <dbReference type="EMBL" id="CAL4799271.1"/>
    </source>
</evidence>
<reference evidence="2" key="1">
    <citation type="submission" date="2022-10" db="EMBL/GenBank/DDBJ databases">
        <authorList>
            <person name="Chen Y."/>
            <person name="Dougan E. K."/>
            <person name="Chan C."/>
            <person name="Rhodes N."/>
            <person name="Thang M."/>
        </authorList>
    </citation>
    <scope>NUCLEOTIDE SEQUENCE</scope>
</reference>
<dbReference type="EMBL" id="CAMXCT010005301">
    <property type="protein sequence ID" value="CAI4011959.1"/>
    <property type="molecule type" value="Genomic_DNA"/>
</dbReference>
<feature type="region of interest" description="Disordered" evidence="1">
    <location>
        <begin position="192"/>
        <end position="240"/>
    </location>
</feature>
<evidence type="ECO:0000313" key="4">
    <source>
        <dbReference type="Proteomes" id="UP001152797"/>
    </source>
</evidence>
<gene>
    <name evidence="2" type="ORF">C1SCF055_LOCUS37073</name>
</gene>
<proteinExistence type="predicted"/>
<organism evidence="2">
    <name type="scientific">Cladocopium goreaui</name>
    <dbReference type="NCBI Taxonomy" id="2562237"/>
    <lineage>
        <taxon>Eukaryota</taxon>
        <taxon>Sar</taxon>
        <taxon>Alveolata</taxon>
        <taxon>Dinophyceae</taxon>
        <taxon>Suessiales</taxon>
        <taxon>Symbiodiniaceae</taxon>
        <taxon>Cladocopium</taxon>
    </lineage>
</organism>